<evidence type="ECO:0000256" key="4">
    <source>
        <dbReference type="ARBA" id="ARBA00022825"/>
    </source>
</evidence>
<dbReference type="GO" id="GO:0004252">
    <property type="term" value="F:serine-type endopeptidase activity"/>
    <property type="evidence" value="ECO:0007669"/>
    <property type="project" value="InterPro"/>
</dbReference>
<evidence type="ECO:0000259" key="7">
    <source>
        <dbReference type="PROSITE" id="PS50240"/>
    </source>
</evidence>
<evidence type="ECO:0000256" key="5">
    <source>
        <dbReference type="ARBA" id="ARBA00023157"/>
    </source>
</evidence>
<dbReference type="InterPro" id="IPR033116">
    <property type="entry name" value="TRYPSIN_SER"/>
</dbReference>
<feature type="chain" id="PRO_5035192870" description="Peptidase S1 domain-containing protein" evidence="6">
    <location>
        <begin position="17"/>
        <end position="251"/>
    </location>
</feature>
<dbReference type="GO" id="GO:0006508">
    <property type="term" value="P:proteolysis"/>
    <property type="evidence" value="ECO:0007669"/>
    <property type="project" value="UniProtKB-KW"/>
</dbReference>
<dbReference type="OrthoDB" id="10061449at2759"/>
<keyword evidence="6" id="KW-0732">Signal</keyword>
<comment type="subcellular location">
    <subcellularLocation>
        <location evidence="1">Secreted</location>
        <location evidence="1">Extracellular space</location>
    </subcellularLocation>
</comment>
<proteinExistence type="predicted"/>
<dbReference type="SMART" id="SM00020">
    <property type="entry name" value="Tryp_SPc"/>
    <property type="match status" value="1"/>
</dbReference>
<dbReference type="PANTHER" id="PTHR24252:SF7">
    <property type="entry name" value="HYALIN"/>
    <property type="match status" value="1"/>
</dbReference>
<reference evidence="8" key="1">
    <citation type="submission" date="2021-06" db="EMBL/GenBank/DDBJ databases">
        <authorList>
            <person name="Hodson N. C."/>
            <person name="Mongue J. A."/>
            <person name="Jaron S. K."/>
        </authorList>
    </citation>
    <scope>NUCLEOTIDE SEQUENCE</scope>
</reference>
<evidence type="ECO:0000256" key="2">
    <source>
        <dbReference type="ARBA" id="ARBA00022670"/>
    </source>
</evidence>
<feature type="signal peptide" evidence="6">
    <location>
        <begin position="1"/>
        <end position="16"/>
    </location>
</feature>
<evidence type="ECO:0000256" key="6">
    <source>
        <dbReference type="SAM" id="SignalP"/>
    </source>
</evidence>
<evidence type="ECO:0000313" key="8">
    <source>
        <dbReference type="EMBL" id="CAG7833160.1"/>
    </source>
</evidence>
<protein>
    <recommendedName>
        <fullName evidence="7">Peptidase S1 domain-containing protein</fullName>
    </recommendedName>
</protein>
<dbReference type="Pfam" id="PF00089">
    <property type="entry name" value="Trypsin"/>
    <property type="match status" value="1"/>
</dbReference>
<evidence type="ECO:0000313" key="9">
    <source>
        <dbReference type="Proteomes" id="UP000708208"/>
    </source>
</evidence>
<dbReference type="PROSITE" id="PS00135">
    <property type="entry name" value="TRYPSIN_SER"/>
    <property type="match status" value="1"/>
</dbReference>
<accession>A0A8J2PR10</accession>
<keyword evidence="4" id="KW-0720">Serine protease</keyword>
<keyword evidence="5" id="KW-1015">Disulfide bond</keyword>
<evidence type="ECO:0000256" key="3">
    <source>
        <dbReference type="ARBA" id="ARBA00022801"/>
    </source>
</evidence>
<dbReference type="FunFam" id="2.40.10.10:FF:000036">
    <property type="entry name" value="Trypsin beta"/>
    <property type="match status" value="1"/>
</dbReference>
<feature type="domain" description="Peptidase S1" evidence="7">
    <location>
        <begin position="42"/>
        <end position="249"/>
    </location>
</feature>
<keyword evidence="3" id="KW-0378">Hydrolase</keyword>
<dbReference type="AlphaFoldDB" id="A0A8J2PR10"/>
<dbReference type="Proteomes" id="UP000708208">
    <property type="component" value="Unassembled WGS sequence"/>
</dbReference>
<evidence type="ECO:0000256" key="1">
    <source>
        <dbReference type="ARBA" id="ARBA00004239"/>
    </source>
</evidence>
<dbReference type="InterPro" id="IPR001254">
    <property type="entry name" value="Trypsin_dom"/>
</dbReference>
<sequence>MTTNLIPLLLAISATAALPRAYEDTVIRKNQGPIAGSSSVLIVGGREARPGEFPWQVSLQYISGGVLKHNCGGVIIDETHIQRIDALRFVTHPGFNIFLSNDIAVITLSTPLVFNDRVKPLRLPAADVNPVGQLCVVSGWGNANPGGGDPPIYPDQLHAVNLTIISEEECQERLTGSYLDETMVCAHDSAGGKAHSSGDSGGPLVCSDANGPYLLGIVSWGKFPSGQAKFASVYSRVSQNLDFINTNLSDE</sequence>
<dbReference type="PROSITE" id="PS50240">
    <property type="entry name" value="TRYPSIN_DOM"/>
    <property type="match status" value="1"/>
</dbReference>
<comment type="caution">
    <text evidence="8">The sequence shown here is derived from an EMBL/GenBank/DDBJ whole genome shotgun (WGS) entry which is preliminary data.</text>
</comment>
<dbReference type="GO" id="GO:0005576">
    <property type="term" value="C:extracellular region"/>
    <property type="evidence" value="ECO:0007669"/>
    <property type="project" value="UniProtKB-SubCell"/>
</dbReference>
<dbReference type="EMBL" id="CAJVCH010568755">
    <property type="protein sequence ID" value="CAG7833160.1"/>
    <property type="molecule type" value="Genomic_DNA"/>
</dbReference>
<keyword evidence="9" id="KW-1185">Reference proteome</keyword>
<dbReference type="PANTHER" id="PTHR24252">
    <property type="entry name" value="ACROSIN-RELATED"/>
    <property type="match status" value="1"/>
</dbReference>
<organism evidence="8 9">
    <name type="scientific">Allacma fusca</name>
    <dbReference type="NCBI Taxonomy" id="39272"/>
    <lineage>
        <taxon>Eukaryota</taxon>
        <taxon>Metazoa</taxon>
        <taxon>Ecdysozoa</taxon>
        <taxon>Arthropoda</taxon>
        <taxon>Hexapoda</taxon>
        <taxon>Collembola</taxon>
        <taxon>Symphypleona</taxon>
        <taxon>Sminthuridae</taxon>
        <taxon>Allacma</taxon>
    </lineage>
</organism>
<gene>
    <name evidence="8" type="ORF">AFUS01_LOCUS42803</name>
</gene>
<name>A0A8J2PR10_9HEXA</name>
<dbReference type="CDD" id="cd00190">
    <property type="entry name" value="Tryp_SPc"/>
    <property type="match status" value="1"/>
</dbReference>
<keyword evidence="2" id="KW-0645">Protease</keyword>